<dbReference type="PROSITE" id="PS00211">
    <property type="entry name" value="ABC_TRANSPORTER_1"/>
    <property type="match status" value="1"/>
</dbReference>
<organism evidence="5">
    <name type="scientific">freshwater metagenome</name>
    <dbReference type="NCBI Taxonomy" id="449393"/>
    <lineage>
        <taxon>unclassified sequences</taxon>
        <taxon>metagenomes</taxon>
        <taxon>ecological metagenomes</taxon>
    </lineage>
</organism>
<feature type="domain" description="ABC transporter" evidence="4">
    <location>
        <begin position="9"/>
        <end position="237"/>
    </location>
</feature>
<sequence>MTDTHAPAIRTSGLRKTFRAPDGGTVVAVDGVDLVVEPGEIVAFLGPNGAGKTTTVDMLLGLTSPDAGTVEVFGGPPRRAVTQGRVSAVMQTGGLLPDFTVEETVRAIAATHGRSDRVATVIERAGLAEIADRRVQACSGGEQQRLKFALALVPDPDLLVLDEPTAGMDVATRQHFWDTMRADAALGRTIVFATHYLAEADAFAERTVLIARGRIVADGPTADVRAAFGGRSVSFRPPDDVVRPDGLDPAWLARVEQALAPLGVSGIEVSSASLESAFIALTADAPEATPGIAPDAATATELTGATR</sequence>
<dbReference type="InterPro" id="IPR017871">
    <property type="entry name" value="ABC_transporter-like_CS"/>
</dbReference>
<dbReference type="PANTHER" id="PTHR42711:SF17">
    <property type="entry name" value="ABC TRANSPORTER ATP-BINDING PROTEIN"/>
    <property type="match status" value="1"/>
</dbReference>
<dbReference type="Gene3D" id="3.40.50.300">
    <property type="entry name" value="P-loop containing nucleotide triphosphate hydrolases"/>
    <property type="match status" value="1"/>
</dbReference>
<evidence type="ECO:0000256" key="2">
    <source>
        <dbReference type="ARBA" id="ARBA00022741"/>
    </source>
</evidence>
<evidence type="ECO:0000256" key="1">
    <source>
        <dbReference type="ARBA" id="ARBA00022448"/>
    </source>
</evidence>
<gene>
    <name evidence="5" type="ORF">UFOPK3662_02370</name>
</gene>
<dbReference type="SUPFAM" id="SSF52540">
    <property type="entry name" value="P-loop containing nucleoside triphosphate hydrolases"/>
    <property type="match status" value="1"/>
</dbReference>
<dbReference type="InterPro" id="IPR027417">
    <property type="entry name" value="P-loop_NTPase"/>
</dbReference>
<dbReference type="AlphaFoldDB" id="A0A6J7JZV1"/>
<dbReference type="GO" id="GO:0005524">
    <property type="term" value="F:ATP binding"/>
    <property type="evidence" value="ECO:0007669"/>
    <property type="project" value="UniProtKB-KW"/>
</dbReference>
<dbReference type="GO" id="GO:0016887">
    <property type="term" value="F:ATP hydrolysis activity"/>
    <property type="evidence" value="ECO:0007669"/>
    <property type="project" value="InterPro"/>
</dbReference>
<evidence type="ECO:0000259" key="4">
    <source>
        <dbReference type="PROSITE" id="PS50893"/>
    </source>
</evidence>
<reference evidence="5" key="1">
    <citation type="submission" date="2020-05" db="EMBL/GenBank/DDBJ databases">
        <authorList>
            <person name="Chiriac C."/>
            <person name="Salcher M."/>
            <person name="Ghai R."/>
            <person name="Kavagutti S V."/>
        </authorList>
    </citation>
    <scope>NUCLEOTIDE SEQUENCE</scope>
</reference>
<evidence type="ECO:0000313" key="5">
    <source>
        <dbReference type="EMBL" id="CAB4948249.1"/>
    </source>
</evidence>
<keyword evidence="2" id="KW-0547">Nucleotide-binding</keyword>
<name>A0A6J7JZV1_9ZZZZ</name>
<keyword evidence="3" id="KW-0067">ATP-binding</keyword>
<dbReference type="InterPro" id="IPR003593">
    <property type="entry name" value="AAA+_ATPase"/>
</dbReference>
<dbReference type="InterPro" id="IPR003439">
    <property type="entry name" value="ABC_transporter-like_ATP-bd"/>
</dbReference>
<proteinExistence type="predicted"/>
<dbReference type="Pfam" id="PF00005">
    <property type="entry name" value="ABC_tran"/>
    <property type="match status" value="1"/>
</dbReference>
<dbReference type="InterPro" id="IPR050763">
    <property type="entry name" value="ABC_transporter_ATP-binding"/>
</dbReference>
<dbReference type="PANTHER" id="PTHR42711">
    <property type="entry name" value="ABC TRANSPORTER ATP-BINDING PROTEIN"/>
    <property type="match status" value="1"/>
</dbReference>
<dbReference type="SMART" id="SM00382">
    <property type="entry name" value="AAA"/>
    <property type="match status" value="1"/>
</dbReference>
<protein>
    <submittedName>
        <fullName evidence="5">Unannotated protein</fullName>
    </submittedName>
</protein>
<keyword evidence="1" id="KW-0813">Transport</keyword>
<dbReference type="CDD" id="cd03230">
    <property type="entry name" value="ABC_DR_subfamily_A"/>
    <property type="match status" value="1"/>
</dbReference>
<accession>A0A6J7JZV1</accession>
<dbReference type="EMBL" id="CAFBMW010000020">
    <property type="protein sequence ID" value="CAB4948249.1"/>
    <property type="molecule type" value="Genomic_DNA"/>
</dbReference>
<dbReference type="PROSITE" id="PS50893">
    <property type="entry name" value="ABC_TRANSPORTER_2"/>
    <property type="match status" value="1"/>
</dbReference>
<evidence type="ECO:0000256" key="3">
    <source>
        <dbReference type="ARBA" id="ARBA00022840"/>
    </source>
</evidence>